<reference evidence="1 2" key="1">
    <citation type="journal article" date="2017" name="Genome Med.">
        <title>A novel Ruminococcus gnavus clade enriched in inflammatory bowel disease patients.</title>
        <authorList>
            <person name="Hall A.B."/>
            <person name="Yassour M."/>
            <person name="Sauk J."/>
            <person name="Garner A."/>
            <person name="Jiang X."/>
            <person name="Arthur T."/>
            <person name="Lagoudas G.K."/>
            <person name="Vatanen T."/>
            <person name="Fornelos N."/>
            <person name="Wilson R."/>
            <person name="Bertha M."/>
            <person name="Cohen M."/>
            <person name="Garber J."/>
            <person name="Khalili H."/>
            <person name="Gevers D."/>
            <person name="Ananthakrishnan A.N."/>
            <person name="Kugathasan S."/>
            <person name="Lander E.S."/>
            <person name="Blainey P."/>
            <person name="Vlamakis H."/>
            <person name="Xavier R.J."/>
            <person name="Huttenhower C."/>
        </authorList>
    </citation>
    <scope>NUCLEOTIDE SEQUENCE [LARGE SCALE GENOMIC DNA]</scope>
    <source>
        <strain evidence="1 2">RJX1125</strain>
    </source>
</reference>
<accession>A0A2N5PHM6</accession>
<dbReference type="EMBL" id="NIHT01000013">
    <property type="protein sequence ID" value="PLT74644.1"/>
    <property type="molecule type" value="Genomic_DNA"/>
</dbReference>
<protein>
    <submittedName>
        <fullName evidence="1">DNA ligase</fullName>
    </submittedName>
</protein>
<dbReference type="GO" id="GO:0016874">
    <property type="term" value="F:ligase activity"/>
    <property type="evidence" value="ECO:0007669"/>
    <property type="project" value="UniProtKB-KW"/>
</dbReference>
<sequence length="102" mass="11271">MGKMSELEMMVKELRGCGEKLIRMAEEMTEMFSASVQSEPEEAPKKQLSLTEVRAVLAEKSRAGFTKEVKALLIKHGADKLSEINPTEYEALLAEVEVLGNG</sequence>
<name>A0A2N5PHM6_MEDGN</name>
<organism evidence="1 2">
    <name type="scientific">Mediterraneibacter gnavus</name>
    <name type="common">Ruminococcus gnavus</name>
    <dbReference type="NCBI Taxonomy" id="33038"/>
    <lineage>
        <taxon>Bacteria</taxon>
        <taxon>Bacillati</taxon>
        <taxon>Bacillota</taxon>
        <taxon>Clostridia</taxon>
        <taxon>Lachnospirales</taxon>
        <taxon>Lachnospiraceae</taxon>
        <taxon>Mediterraneibacter</taxon>
    </lineage>
</organism>
<comment type="caution">
    <text evidence="1">The sequence shown here is derived from an EMBL/GenBank/DDBJ whole genome shotgun (WGS) entry which is preliminary data.</text>
</comment>
<gene>
    <name evidence="1" type="ORF">CDL23_09445</name>
</gene>
<evidence type="ECO:0000313" key="1">
    <source>
        <dbReference type="EMBL" id="PLT74644.1"/>
    </source>
</evidence>
<dbReference type="AlphaFoldDB" id="A0A2N5PHM6"/>
<keyword evidence="1" id="KW-0436">Ligase</keyword>
<dbReference type="Proteomes" id="UP000235093">
    <property type="component" value="Unassembled WGS sequence"/>
</dbReference>
<evidence type="ECO:0000313" key="2">
    <source>
        <dbReference type="Proteomes" id="UP000235093"/>
    </source>
</evidence>
<dbReference type="RefSeq" id="WP_101884045.1">
    <property type="nucleotide sequence ID" value="NZ_JAPRAW010000006.1"/>
</dbReference>
<proteinExistence type="predicted"/>